<sequence>MSSLLVSALEKENQALLSRITKLESQLRLNDASYVRTHASVALSSHVRTAEDLARIKALEETIQEMDAEIMSLRNEREGLYLKCTEIEKAFKKSEEARHLATAECTRLVGIVAQYEACCDLLAQAIRNQLSSVSGTQVELEENENHGFLTSLPLHNESKGMRGLNIELERLVSAIPTNRNLSCHTTQHHMNEHLQVELERLKAEVITARAHAAAEAEARKNLQTEARNSILQLRDLQNAQLEVRDKRIAQLEMTVKTLEQGLRRKDEQLTTIQNQRKDNESVVYASSYNEHIAKVEQETTEQFRVVASRVIEEVSNSKAPTSSSIQPNSEEAFHHLPLTASVRRSSSSRRPTIDSADDLLRLASGRRLSNADITSTVNVLMSQ</sequence>
<dbReference type="VEuPathDB" id="GiardiaDB:GMRT_12706"/>
<feature type="coiled-coil region" evidence="1">
    <location>
        <begin position="191"/>
        <end position="275"/>
    </location>
</feature>
<accession>A0A4Z1TD84</accession>
<protein>
    <submittedName>
        <fullName evidence="2">Uncharacterized protein</fullName>
    </submittedName>
</protein>
<feature type="coiled-coil region" evidence="1">
    <location>
        <begin position="6"/>
        <end position="83"/>
    </location>
</feature>
<dbReference type="OrthoDB" id="10256062at2759"/>
<keyword evidence="3" id="KW-1185">Reference proteome</keyword>
<gene>
    <name evidence="2" type="ORF">GMRT_12706</name>
</gene>
<keyword evidence="1" id="KW-0175">Coiled coil</keyword>
<comment type="caution">
    <text evidence="2">The sequence shown here is derived from an EMBL/GenBank/DDBJ whole genome shotgun (WGS) entry which is preliminary data.</text>
</comment>
<proteinExistence type="predicted"/>
<organism evidence="2 3">
    <name type="scientific">Giardia muris</name>
    <dbReference type="NCBI Taxonomy" id="5742"/>
    <lineage>
        <taxon>Eukaryota</taxon>
        <taxon>Metamonada</taxon>
        <taxon>Diplomonadida</taxon>
        <taxon>Hexamitidae</taxon>
        <taxon>Giardiinae</taxon>
        <taxon>Giardia</taxon>
    </lineage>
</organism>
<dbReference type="AlphaFoldDB" id="A0A4Z1TD84"/>
<evidence type="ECO:0000313" key="2">
    <source>
        <dbReference type="EMBL" id="TNJ30499.1"/>
    </source>
</evidence>
<reference evidence="2 3" key="1">
    <citation type="submission" date="2019-05" db="EMBL/GenBank/DDBJ databases">
        <title>The compact genome of Giardia muris reveals important steps in the evolution of intestinal protozoan parasites.</title>
        <authorList>
            <person name="Xu F."/>
            <person name="Jimenez-Gonzalez A."/>
            <person name="Einarsson E."/>
            <person name="Astvaldsson A."/>
            <person name="Peirasmaki D."/>
            <person name="Eckmann L."/>
            <person name="Andersson J.O."/>
            <person name="Svard S.G."/>
            <person name="Jerlstrom-Hultqvist J."/>
        </authorList>
    </citation>
    <scope>NUCLEOTIDE SEQUENCE [LARGE SCALE GENOMIC DNA]</scope>
    <source>
        <strain evidence="2 3">Roberts-Thomson</strain>
    </source>
</reference>
<evidence type="ECO:0000313" key="3">
    <source>
        <dbReference type="Proteomes" id="UP000315496"/>
    </source>
</evidence>
<dbReference type="Proteomes" id="UP000315496">
    <property type="component" value="Chromosome 1"/>
</dbReference>
<name>A0A4Z1TD84_GIAMU</name>
<evidence type="ECO:0000256" key="1">
    <source>
        <dbReference type="SAM" id="Coils"/>
    </source>
</evidence>
<dbReference type="EMBL" id="VDLU01000001">
    <property type="protein sequence ID" value="TNJ30499.1"/>
    <property type="molecule type" value="Genomic_DNA"/>
</dbReference>